<dbReference type="PROSITE" id="PS00455">
    <property type="entry name" value="AMP_BINDING"/>
    <property type="match status" value="5"/>
</dbReference>
<feature type="domain" description="Carrier" evidence="8">
    <location>
        <begin position="5007"/>
        <end position="5082"/>
    </location>
</feature>
<dbReference type="Gene3D" id="2.30.38.10">
    <property type="entry name" value="Luciferase, Domain 3"/>
    <property type="match status" value="3"/>
</dbReference>
<feature type="domain" description="Carrier" evidence="8">
    <location>
        <begin position="3525"/>
        <end position="3599"/>
    </location>
</feature>
<keyword evidence="4" id="KW-0597">Phosphoprotein</keyword>
<dbReference type="SUPFAM" id="SSF56801">
    <property type="entry name" value="Acetyl-CoA synthetase-like"/>
    <property type="match status" value="5"/>
</dbReference>
<evidence type="ECO:0000256" key="1">
    <source>
        <dbReference type="ARBA" id="ARBA00001957"/>
    </source>
</evidence>
<dbReference type="CDD" id="cd17643">
    <property type="entry name" value="A_NRPS_Cytc1-like"/>
    <property type="match status" value="1"/>
</dbReference>
<evidence type="ECO:0000259" key="8">
    <source>
        <dbReference type="PROSITE" id="PS50075"/>
    </source>
</evidence>
<evidence type="ECO:0000256" key="5">
    <source>
        <dbReference type="ARBA" id="ARBA00022737"/>
    </source>
</evidence>
<dbReference type="SUPFAM" id="SSF47336">
    <property type="entry name" value="ACP-like"/>
    <property type="match status" value="5"/>
</dbReference>
<dbReference type="SUPFAM" id="SSF52777">
    <property type="entry name" value="CoA-dependent acyltransferases"/>
    <property type="match status" value="16"/>
</dbReference>
<feature type="region of interest" description="Disordered" evidence="7">
    <location>
        <begin position="4990"/>
        <end position="5009"/>
    </location>
</feature>
<dbReference type="GO" id="GO:0003824">
    <property type="term" value="F:catalytic activity"/>
    <property type="evidence" value="ECO:0007669"/>
    <property type="project" value="InterPro"/>
</dbReference>
<keyword evidence="10" id="KW-1185">Reference proteome</keyword>
<dbReference type="FunFam" id="3.40.50.980:FF:000002">
    <property type="entry name" value="Enterobactin synthetase component F"/>
    <property type="match status" value="1"/>
</dbReference>
<evidence type="ECO:0000313" key="10">
    <source>
        <dbReference type="Proteomes" id="UP000241118"/>
    </source>
</evidence>
<dbReference type="CDD" id="cd19531">
    <property type="entry name" value="LCL_NRPS-like"/>
    <property type="match status" value="3"/>
</dbReference>
<dbReference type="FunFam" id="2.30.38.10:FF:000001">
    <property type="entry name" value="Non-ribosomal peptide synthetase PvdI"/>
    <property type="match status" value="5"/>
</dbReference>
<keyword evidence="5" id="KW-0677">Repeat</keyword>
<dbReference type="PANTHER" id="PTHR45527:SF14">
    <property type="entry name" value="PLIPASTATIN SYNTHASE SUBUNIT B"/>
    <property type="match status" value="1"/>
</dbReference>
<dbReference type="Gene3D" id="3.40.50.12780">
    <property type="entry name" value="N-terminal domain of ligase-like"/>
    <property type="match status" value="2"/>
</dbReference>
<dbReference type="Pfam" id="PF00550">
    <property type="entry name" value="PP-binding"/>
    <property type="match status" value="5"/>
</dbReference>
<feature type="compositionally biased region" description="Basic and acidic residues" evidence="7">
    <location>
        <begin position="978"/>
        <end position="995"/>
    </location>
</feature>
<dbReference type="Pfam" id="PF00668">
    <property type="entry name" value="Condensation"/>
    <property type="match status" value="8"/>
</dbReference>
<dbReference type="InterPro" id="IPR020845">
    <property type="entry name" value="AMP-binding_CS"/>
</dbReference>
<dbReference type="PROSITE" id="PS50075">
    <property type="entry name" value="CARRIER"/>
    <property type="match status" value="5"/>
</dbReference>
<dbReference type="GO" id="GO:0031177">
    <property type="term" value="F:phosphopantetheine binding"/>
    <property type="evidence" value="ECO:0007669"/>
    <property type="project" value="InterPro"/>
</dbReference>
<dbReference type="FunFam" id="3.30.300.30:FF:000010">
    <property type="entry name" value="Enterobactin synthetase component F"/>
    <property type="match status" value="5"/>
</dbReference>
<dbReference type="NCBIfam" id="TIGR01733">
    <property type="entry name" value="AA-adenyl-dom"/>
    <property type="match status" value="5"/>
</dbReference>
<name>A0A2P8I4D7_SACCR</name>
<dbReference type="Gene3D" id="1.10.1200.10">
    <property type="entry name" value="ACP-like"/>
    <property type="match status" value="5"/>
</dbReference>
<sequence>MSSSMEERISALPPHLRDLMRRRLAGQVQKVDTIGAVGRDRPLPLSFPQQRLWFLDEFQPGGSGYNSALALRLTGRLDVPALTGALHGLVARHESLRTTFDEVDGTGVQVVHPAFDLAVPVLDLARTDDLDVVLADEYSQPFDLRRGPLLRALVVRVAEDEHVLLLTAHHIVTDGWSMGVLTEELAVLYRAALVGEEVSLPPLPVQYADFAAWQRDRLSDDALGAHLDYWKQRLTGVAPLELPTDRPRPPVRTSAGAVHPFEVPAEVAADLRDLARAHGTILLTVLVAACQVLLARYSGQEDVAVGTVTTGRSRPELDRLVGFFVNTVVLRSSVDLERTFGDFLDEAKRTVQEAFAHDEAPLERLVDVIRTGRDVSRNPLFDVMVLLQTAQGEAPEFTGLRVERMGLSRRSANFDITVEFEERDGALTGSLEYNTDLFDAATIESFTAHLVLLLSGIAADPDRPLSRLPWVSEEERRRLLTDWNGSTTGLPVATLPELFEAQADRVPERIAVTCDGVELDYAELNARANRLAHRLIARGAGPERLVALVLPRSIDMVVAVLAVLKTGAGYLPIDPAYPPARVAAMLEDAAPVVVLDGVESLGGTEGCPDTNPSDADRAAGLSPDNPAYVIYTSGSTGRPKGVVIPHANVVRLCSATRQWFGFDERDVWTVFHSYAFDFSVWEMWGALLHGGRLVVVPHDVSRSPEDFLALLAEQRVTVLNQTPSAFHQLAAADRERPTELPDLRFVIFGGEALDPARLADWYSRHDDTALVNMYGITETTVHVTHHPLDRESAAAATGSVIGVPIPDLRTYVLDGALDLVPPRVTGELYVAGAGLARGYLNRPGLTASRFVADPFAAASGLPPGTRMYRTGDLVRRRADGTLEYVGRADHQVKVRGFRIETGEIDAVLMRHEGVAEAVTVAQPDDAGRNRLISYVVPSGADVPDDPELRAWLKRDLPDYMVPALFVALDEVPLTPNGKVDRRALPAPRGRPDAASRHVAPSTPVEQELARVWAGVLGVERVGVEDDFFELGGDSILSIQVVARARQAGLRLTSKDVFLHPTIAELASDVQPTREDAVEAPLTGPAPLTPIQEWFFDTRPADPHHFTQSTFVELTPDLDERALDTALDAVVAHHEALRTRFSTVGDQWTQEVLPTSRKGVLKVVGLSTLDDRAQREAMEAEASAAQSGLDIERGPLVRALLFHLGGGRRPRLFITIHHLVTDGVSWRILLGDLDVAYHQVLTGEPVALDPVDTGFTRWAHRLVERVRAGELDEDLGYWTGVARSAPADLPVDHDGDNAAESVRAVTVRLPRRETDALLHQVPGVYRTQVNDVLLSALGRALTAWTGRDRVLITLEGHGREDVPDDLDVSRTVGWFTSQFPFALHVPAEEWGAVLKSVKEQVRAIPRRGAGYGALRYLSAPDSPAAVLREDPLPRVSFNYHGQWDVTSDADDGLYRASCGPVGRESAPGNARAHLLDVVGVVAAGELELTWLYSEQVHDEVVVRRLAEDVLAALREIVEHCARPDAGGRTPSDFPLARLDQATVDRLVGTGRSVEDIHPLTPMQAGMLFHSLVDTSSTAYFDHVRLQLAGVRDEHALAAACGQVVDRTPSLRAALVWDGVEQPLQVVHSGVTVPTTLHDWRALSAEERDREAELIGSEALDLTEAPLMRIAIARLSDDEVLFAWTFHHVLMDGWSLSQVFAEICERYAAIVGGTPPEPVSRRPFRDYLRWLDAQDGQEAERHWREVLAGFSAPTALPYDRQPTESHATESSDAVRLVLSVEESQRLKRAARGNGLTVSTVLQGAWALLLSRYSGEQDVVFGTTVSGRPAELAGVESMVGMFINTVPTRALVRDDENTLAWLRGLQAGQTESRRFDFVSLAAVRSCSDLPGGGNLFDSVVVFENFPLNDVVEVGGIRVAELEARDNTSLPLTLSANLDDRLHLDLAYDPDLFDRDTARAVVDRLRLLLEAIATDADRPLAELPWLTDDERRRVVVEWNDTAAAAPDETFAELFEAQARRTPDATALVFRDERLTFAELNARANRLARHLVASGAGPERVVALALPRSVDMVVAMTAVWKAGAVYLPVDPASPADRLEFVLADAAPVLVVTESVMAAPETRDAVARQAPDDLTDSDRLAPLRPDHCAYVIYTSGSTGRPKGVVVEHRSLVNLLLNHREGFVAAAGGGRLRVGLSAVFSFDTSLEGPVLMADGHELHLIDDDVRLDPTAFVDYVIRHGIDFLDLTPSYAHQLVDAGLLTGERVPRVLMLGGEAIAESLWQRLAEAPDTVSYNFYGPTENTVDALSCRVEGGHPAIGRPLRDVRAYLLDGSLRPVPVGVAGELYLAGAQVARGYLSRPGLTAQRFVADPFGAPGSRMYRTGDRARWRADGRVEYLGRTDDQVKIRGFRIEPGEVEAALVRHAGVDQAVVVARQDGAGDSTRLVAYLVPTGTAAPEVSDLRSWLARTLPDYMVPAAFVVLDALPQTPNGKVDRRALPAPDRTASRTDHVAPRTDRERQVAEVWTEVLGVPDIGVEDNFFELGGDSILSIRVVSRLRAVVGVELSPRALFTAPTVAGLTALVSAQPGSTGAEPGRAPILVAARDGGLPLSLSQQRLWFLHEFDPDSTEYLSPLILRLRGELDVEALNAALTGLVARHESLRTTFDTVDGQGVQVVHPPSEVRVRAEDVPEAELLDVLAQEGRRPFDLREGPLMRVRLLRPADRDHVLVLVLHHIVTDGWSTGVLTEELCALYRGDTLPPLSLQYADFAVWQRDNLAGVDERLDYWRRQLDGVPVLELPADRPRPAVRTSNGALVEFRLPEELTVRLKALSRRHDSTLFTTLVAACQVLFARWSGQDDIAVGTVASGRERAELEGLVGFFVNTLVLRSTVDRERGFTDLLTQVKDTVLTALAHQDVPFERVVDELQPVRDTSRTPLFQAMVILQNNPEPVVDLPGLAVEELTPPVVTAGVDVLIQFQEHDGGLLGVVTYNSDLFDAVTITRVVGWLHVLLDGITADADGPLSRLPWVSEDERQRLLSNGIGPVVDVPAATLPELFESQAARTPERVAITDGDAELDYAELNARANRLAHRLIELGAGPERLVALVLPRSVELVVAVLAVLKTGAAYLPVDPAYPAARVSAVLEDATPVVVLDGLDSLRGTEDHAVTNPSDVDRTGPLSPDNPAYVIYTSGSTGRPKGVVVSHRSVVNYLSWAIEVYPGLRGVAVLHSPVTFDLTVTTLFGPLLAGGRIRVSELAEDAGGGERATFLKATPSHLPLLGTVPADLSPTGDLVVGGEQLLGEVVDEWRRASPTATVINEYGPTEATVGCLEHRIEPGEPLAPGPVPIGRPAWNTRLHVVDRGLSLVPMGVPGELCVAGDGVARGYLNRPGLTASSFVACPFGEPGERMYRTGDLVRWRSDGTMEYLGRIDEQVKVRGFRVEPGEIESVLLQRQDVAEAAVVARDDGRGHAVLVAYVVPVAEEPSTEELRGSLGRVLPAHMVPTAFVTLDALPLSANGKLDRAALPAPDGRPESAYVPPRNPVERDLARVWSQVLRVERVGVHDNFFGLGGDSIVSIQVVSRCRQAGLDISAKDVFTHQTVGELATVVGTRAPAESARPVITGPAPLTPIQRWFFGTRPDGPHDLTMSVLLELAEDVDVTALARAVDTVVVHHDSLRLRFRDGRQEVASAEPHDVFGTHDLSALSAGERHHEMERVATEARGSLDIAEGPLVRVVLFTGGATGLPRLFITAHHLVVDGVSWRILLGDLEAAYRGEDPEPVGTAFTQWAHLLTEHVRDGGLDDDLPFWSALTDSEDLDLPVDDHGPNTVGSTRSVTVRLGRDDTDALLHRVPDVYRTQANDVLLAALGRVLTRWTGRGRACVTMEGHGREDVLRGVDLSRTVGWFTSQFPVVLDVPADADWGDLLKSVKEQLRAVPRRGLGYEALRYLGTTDALSDTALPPISFNYHGQWDVGTDGKGLIRGRGPALGQDAPPESTRPYLIDVVGAVEGGELHLSWEYSGEVHDEATVRDLAEGMVRSLREIVAHCARPDAGGRTPSDFPLARLDQAAVDRIAGDGRSVQDVYPLTPLQAGMLFHSLVDRDSTAYFDQLRFLLSGVADADAFGAACQRVVDRTPVLRSSVVWEGVDEAVQVVHRLVELPVRHLDWRRLSERERADALDRVLADDLAAGLDLTRPPLLRLVVARTADDEVLVVWTAHHVLLDGWSLAQVLAEVCGQYAAEVGGRRPEPVSRRPFRDYLRWLGEQDRMGAERHWRGVLAGVEAATPLPYDRPPVEAHRTESSESVPVELSADRSARLNRVARRAGVTVSTIVQGMWARLLSRYSGETDVVFGTTVSGRPADLPGVESMVGMFINTVPTRVRVDRGRDVLSWLRDLQEAQSESRSFDFVSLAELQAWSDLPAGANLFDSAVVFENYPVDELANATQQVRVLDVQGLDSTNFPLTLTAHTADRLRLELDYDGKLFDGATVERMAAYLIALLESVADGRELPLLTGNDARLELVEWNRTALDVPDVTFPEVFEAQARRTPDATALVFRDEALSYAEVNARANRLARHLVSLGAGPERVVALALPRSADAVVAMLAVFKAGAVYMPLDLALPPERVMFLMGDAAPAVVLTEIPDVARHGAGDLTDAERTTPLRPDNSAYLIYTSGSTGRPKGVLVEHRNLVNLLHSHREGFAGGERMRVVLNAVLSFDTSLEGPVLMAAGHELHVLDDDTRLDPQALVEYVADHRVDLLDLTPSYARQVLSAGLFDGERHRPRVLTLGGEALPGSLWDTLADVQGTAVHNFYGPTECTVDALSCRVRPGTPAVGWPLRNVRAYVLDEDLNPVPPGVPGELHIAGAQVARGYRGRPGLTAERFVADPFAVASGAPAGSRMYRTGDRVRRRADGALEYLGRTDDQVKIRGFRIEPGEVEAALVRHPRVIEAVVVARRDDDRDRLVAYVAPSGTSPVELRSWLTDRLPDYMVPSAFVALDVLPTTVNGKVDRRALPAPDGQPAPGSVHRAPRTPAEEQVCRIWSEVLGVPRVGVDDNFFELGGDSILSIRVVSRLRAEFGVAVSPRAVFSSPTVEGLARVVSSRTGEEDPGIPVAPRTGALPLSFAQQRLWFLDEFEPDSTDYLSPSILRLRGELDLDALDAALTALVARHESLRTTFETVEGHGVQVVHPPQAVRAPLRDVPGGEPELADILEQESRRPFDLGRGPLLRPSVLRLADDDHVLLLMMHHIITDGWSNGVLTGDLSAYYRAALTGADAGLPELPVQYADFAVWQRDRVTGTVLEEQLGYWRKQLDGVRPLELPTDRPRPAVRTNRGAVHAFTVPADVADRLKALARQQDGTLFTALVTACQLLLSRWSGERDVAVGTATSGRDRPELESLVGFFVNTLVLRSAVDGSGTFRGFLGEVRTTVLDAFAHQDVPFERVVDELRPVRDTSRTPLFQAMVVLQNNVDREPDLPGLRVEGLELPTTAANFDLTLHFREADDALHGAVEYSADLFDAATVERMTGHLRVLLEAAVTSPDRLLGELPLMGPAERRLVLQEWNDTGEAPAATIADAFAEWVERTPGETAAVAGEVVLTYAELDARANRIAHRLIRLGTRVEDPVALLVERSVDLVVAELAVVKAGGAYVPLDARAPAERLRVLLADTGARVVLTDRAWQATAADVHDGHVLVLDAAELSDEPDTRPDVALHPDNLAYVMYTSGSTGMPKGVAVRHRDVVALAADVRFRGGAHERVLVHSAQAFDASTYELWAPLLNGGRVVVAPPGDVDAEVLRRVIAEHGVTALWLTAGLFRAIAQEDPGCLAGLREVWTGGDVVPAAAVRRVLEASPGLTAVDGYGPTETTTFATSFAMSDAAAVPDVVPIGRPLDGTRVYVLDGDLRPVPVGVAGELFIAGAGVARGYLNRPGPTAQRFLPDPFTGSGERMYRTGDVARWRVDGTVEFVGRADDQVKIRGFRVEPGEVESALRRHPDVAEAAVVAKDGEQGRTRLVGYFVPAPGATPSAESLRESLNGVLPAYLVPSAFVALRALPTTVNGKLDREALPDPEVVQDDRPRHVPPRTPVETALAEIWTDVLGVGGIGVRDNFFELGGDSILIIQVVSRARKAGIGLITKDIFLHQTIETLAPVVTSVDVGTVDAGAVVGPVPLTPIQQWFFETHTAKPHHFNQSMLLELTGDLDEGALERALGALPVHHDALRMRYHRIDGRWHQENAPVGRTVVLDRHDLPQRDERDRQSEMEKVADEVQAGFDLDSGLLFKAVLFRSRDGRPPLLFLAAHHLVIDGVSWRILLDDLDSAYRQAVRGEAVDLGAKTTSFQDWAGRLSRYVADGGLDHELDHWTAALEGAALPVDHDEPRPGTAPRTVQVVLSPEDTDALVHDAPTAYRTRVNDVLLAALAWALSRFTGQRTVSLDMEGHGREEILGVDLSRTVGWFTTMYPVALTVPDGEPPWRDLVKAVRRQSRTIPGNGLGFGALRYLGSPQTRARLDAERGRPEVVFNYLGQWDSATGQADGGLYRAARESIGQEGDPADRGSHLLEVTGGVAAGQLRFSWDYQPDRHERSTVERVAGDFLDALRLIAQDCRDSS</sequence>
<feature type="compositionally biased region" description="Basic and acidic residues" evidence="7">
    <location>
        <begin position="2495"/>
        <end position="2508"/>
    </location>
</feature>
<dbReference type="GO" id="GO:0072330">
    <property type="term" value="P:monocarboxylic acid biosynthetic process"/>
    <property type="evidence" value="ECO:0007669"/>
    <property type="project" value="UniProtKB-ARBA"/>
</dbReference>
<keyword evidence="3" id="KW-0596">Phosphopantetheine</keyword>
<dbReference type="Gene3D" id="3.40.50.980">
    <property type="match status" value="6"/>
</dbReference>
<dbReference type="FunFam" id="3.40.50.12780:FF:000012">
    <property type="entry name" value="Non-ribosomal peptide synthetase"/>
    <property type="match status" value="2"/>
</dbReference>
<evidence type="ECO:0000256" key="6">
    <source>
        <dbReference type="ARBA" id="ARBA00023194"/>
    </source>
</evidence>
<dbReference type="FunFam" id="1.10.1200.10:FF:000005">
    <property type="entry name" value="Nonribosomal peptide synthetase 1"/>
    <property type="match status" value="4"/>
</dbReference>
<evidence type="ECO:0000256" key="7">
    <source>
        <dbReference type="SAM" id="MobiDB-lite"/>
    </source>
</evidence>
<gene>
    <name evidence="9" type="ORF">B0I31_109111</name>
</gene>
<dbReference type="InterPro" id="IPR042099">
    <property type="entry name" value="ANL_N_sf"/>
</dbReference>
<dbReference type="InterPro" id="IPR045851">
    <property type="entry name" value="AMP-bd_C_sf"/>
</dbReference>
<dbReference type="EMBL" id="PYAX01000009">
    <property type="protein sequence ID" value="PSL53321.1"/>
    <property type="molecule type" value="Genomic_DNA"/>
</dbReference>
<dbReference type="OrthoDB" id="2472181at2"/>
<dbReference type="PROSITE" id="PS00012">
    <property type="entry name" value="PHOSPHOPANTETHEINE"/>
    <property type="match status" value="4"/>
</dbReference>
<dbReference type="CDD" id="cd19534">
    <property type="entry name" value="E_NRPS"/>
    <property type="match status" value="3"/>
</dbReference>
<dbReference type="InterPro" id="IPR020806">
    <property type="entry name" value="PKS_PP-bd"/>
</dbReference>
<feature type="region of interest" description="Disordered" evidence="7">
    <location>
        <begin position="2482"/>
        <end position="2508"/>
    </location>
</feature>
<dbReference type="InterPro" id="IPR010060">
    <property type="entry name" value="NRPS_synth"/>
</dbReference>
<evidence type="ECO:0000256" key="2">
    <source>
        <dbReference type="ARBA" id="ARBA00006432"/>
    </source>
</evidence>
<dbReference type="SMART" id="SM00823">
    <property type="entry name" value="PKS_PP"/>
    <property type="match status" value="5"/>
</dbReference>
<dbReference type="FunFam" id="3.30.559.10:FF:000012">
    <property type="entry name" value="Non-ribosomal peptide synthetase"/>
    <property type="match status" value="1"/>
</dbReference>
<dbReference type="InterPro" id="IPR001242">
    <property type="entry name" value="Condensation_dom"/>
</dbReference>
<dbReference type="GO" id="GO:0017000">
    <property type="term" value="P:antibiotic biosynthetic process"/>
    <property type="evidence" value="ECO:0007669"/>
    <property type="project" value="UniProtKB-KW"/>
</dbReference>
<dbReference type="Pfam" id="PF00501">
    <property type="entry name" value="AMP-binding"/>
    <property type="match status" value="5"/>
</dbReference>
<reference evidence="9 10" key="1">
    <citation type="submission" date="2018-03" db="EMBL/GenBank/DDBJ databases">
        <title>Genomic Encyclopedia of Type Strains, Phase III (KMG-III): the genomes of soil and plant-associated and newly described type strains.</title>
        <authorList>
            <person name="Whitman W."/>
        </authorList>
    </citation>
    <scope>NUCLEOTIDE SEQUENCE [LARGE SCALE GENOMIC DNA]</scope>
    <source>
        <strain evidence="9 10">CGMCC 4.7097</strain>
    </source>
</reference>
<dbReference type="CDD" id="cd05930">
    <property type="entry name" value="A_NRPS"/>
    <property type="match status" value="3"/>
</dbReference>
<proteinExistence type="inferred from homology"/>
<comment type="similarity">
    <text evidence="2">Belongs to the ATP-dependent AMP-binding enzyme family.</text>
</comment>
<organism evidence="9 10">
    <name type="scientific">Saccharothrix carnea</name>
    <dbReference type="NCBI Taxonomy" id="1280637"/>
    <lineage>
        <taxon>Bacteria</taxon>
        <taxon>Bacillati</taxon>
        <taxon>Actinomycetota</taxon>
        <taxon>Actinomycetes</taxon>
        <taxon>Pseudonocardiales</taxon>
        <taxon>Pseudonocardiaceae</taxon>
        <taxon>Saccharothrix</taxon>
    </lineage>
</organism>
<dbReference type="FunFam" id="1.10.1200.10:FF:000016">
    <property type="entry name" value="Non-ribosomal peptide synthase"/>
    <property type="match status" value="1"/>
</dbReference>
<evidence type="ECO:0000256" key="3">
    <source>
        <dbReference type="ARBA" id="ARBA00022450"/>
    </source>
</evidence>
<evidence type="ECO:0000313" key="9">
    <source>
        <dbReference type="EMBL" id="PSL53321.1"/>
    </source>
</evidence>
<dbReference type="Gene3D" id="3.30.559.10">
    <property type="entry name" value="Chloramphenicol acetyltransferase-like domain"/>
    <property type="match status" value="8"/>
</dbReference>
<dbReference type="InterPro" id="IPR010071">
    <property type="entry name" value="AA_adenyl_dom"/>
</dbReference>
<protein>
    <submittedName>
        <fullName evidence="9">Non-ribosomal peptide synthase protein (TIGR01720 family)/amino acid adenylation domain-containing protein</fullName>
    </submittedName>
</protein>
<dbReference type="InterPro" id="IPR023213">
    <property type="entry name" value="CAT-like_dom_sf"/>
</dbReference>
<dbReference type="FunFam" id="3.40.50.980:FF:000001">
    <property type="entry name" value="Non-ribosomal peptide synthetase"/>
    <property type="match status" value="4"/>
</dbReference>
<feature type="region of interest" description="Disordered" evidence="7">
    <location>
        <begin position="977"/>
        <end position="1001"/>
    </location>
</feature>
<dbReference type="InterPro" id="IPR025110">
    <property type="entry name" value="AMP-bd_C"/>
</dbReference>
<keyword evidence="6" id="KW-0045">Antibiotic biosynthesis</keyword>
<dbReference type="Gene3D" id="3.30.559.30">
    <property type="entry name" value="Nonribosomal peptide synthetase, condensation domain"/>
    <property type="match status" value="8"/>
</dbReference>
<dbReference type="InterPro" id="IPR009081">
    <property type="entry name" value="PP-bd_ACP"/>
</dbReference>
<dbReference type="PANTHER" id="PTHR45527">
    <property type="entry name" value="NONRIBOSOMAL PEPTIDE SYNTHETASE"/>
    <property type="match status" value="1"/>
</dbReference>
<dbReference type="InterPro" id="IPR000873">
    <property type="entry name" value="AMP-dep_synth/lig_dom"/>
</dbReference>
<dbReference type="NCBIfam" id="TIGR01720">
    <property type="entry name" value="NRPS-para261"/>
    <property type="match status" value="3"/>
</dbReference>
<dbReference type="InterPro" id="IPR036736">
    <property type="entry name" value="ACP-like_sf"/>
</dbReference>
<accession>A0A2P8I4D7</accession>
<dbReference type="GO" id="GO:0005829">
    <property type="term" value="C:cytosol"/>
    <property type="evidence" value="ECO:0007669"/>
    <property type="project" value="TreeGrafter"/>
</dbReference>
<dbReference type="CDD" id="cd19543">
    <property type="entry name" value="DCL_NRPS"/>
    <property type="match status" value="2"/>
</dbReference>
<comment type="cofactor">
    <cofactor evidence="1">
        <name>pantetheine 4'-phosphate</name>
        <dbReference type="ChEBI" id="CHEBI:47942"/>
    </cofactor>
</comment>
<feature type="domain" description="Carrier" evidence="8">
    <location>
        <begin position="2503"/>
        <end position="2578"/>
    </location>
</feature>
<dbReference type="RefSeq" id="WP_106618241.1">
    <property type="nucleotide sequence ID" value="NZ_PYAX01000009.1"/>
</dbReference>
<dbReference type="GO" id="GO:0044550">
    <property type="term" value="P:secondary metabolite biosynthetic process"/>
    <property type="evidence" value="ECO:0007669"/>
    <property type="project" value="UniProtKB-ARBA"/>
</dbReference>
<dbReference type="GO" id="GO:0008610">
    <property type="term" value="P:lipid biosynthetic process"/>
    <property type="evidence" value="ECO:0007669"/>
    <property type="project" value="UniProtKB-ARBA"/>
</dbReference>
<feature type="domain" description="Carrier" evidence="8">
    <location>
        <begin position="999"/>
        <end position="1073"/>
    </location>
</feature>
<dbReference type="NCBIfam" id="NF003417">
    <property type="entry name" value="PRK04813.1"/>
    <property type="match status" value="5"/>
</dbReference>
<comment type="caution">
    <text evidence="9">The sequence shown here is derived from an EMBL/GenBank/DDBJ whole genome shotgun (WGS) entry which is preliminary data.</text>
</comment>
<dbReference type="GO" id="GO:0043041">
    <property type="term" value="P:amino acid activation for nonribosomal peptide biosynthetic process"/>
    <property type="evidence" value="ECO:0007669"/>
    <property type="project" value="TreeGrafter"/>
</dbReference>
<dbReference type="NCBIfam" id="NF004282">
    <property type="entry name" value="PRK05691.1"/>
    <property type="match status" value="3"/>
</dbReference>
<dbReference type="Gene3D" id="3.30.300.30">
    <property type="match status" value="5"/>
</dbReference>
<evidence type="ECO:0000256" key="4">
    <source>
        <dbReference type="ARBA" id="ARBA00022553"/>
    </source>
</evidence>
<dbReference type="Pfam" id="PF13193">
    <property type="entry name" value="AMP-binding_C"/>
    <property type="match status" value="5"/>
</dbReference>
<dbReference type="InterPro" id="IPR006162">
    <property type="entry name" value="Ppantetheine_attach_site"/>
</dbReference>
<dbReference type="Proteomes" id="UP000241118">
    <property type="component" value="Unassembled WGS sequence"/>
</dbReference>
<feature type="domain" description="Carrier" evidence="8">
    <location>
        <begin position="6053"/>
        <end position="6127"/>
    </location>
</feature>
<dbReference type="CDD" id="cd12117">
    <property type="entry name" value="A_NRPS_Srf_like"/>
    <property type="match status" value="1"/>
</dbReference>